<keyword evidence="6" id="KW-1133">Transmembrane helix</keyword>
<evidence type="ECO:0000256" key="1">
    <source>
        <dbReference type="ARBA" id="ARBA00002378"/>
    </source>
</evidence>
<dbReference type="InterPro" id="IPR050586">
    <property type="entry name" value="CPA3_Na-H_Antiporter_D"/>
</dbReference>
<evidence type="ECO:0000256" key="7">
    <source>
        <dbReference type="ARBA" id="ARBA00023136"/>
    </source>
</evidence>
<evidence type="ECO:0000256" key="3">
    <source>
        <dbReference type="ARBA" id="ARBA00005346"/>
    </source>
</evidence>
<proteinExistence type="inferred from homology"/>
<dbReference type="STRING" id="195105.CN97_08865"/>
<evidence type="ECO:0000313" key="10">
    <source>
        <dbReference type="EMBL" id="KFI31137.1"/>
    </source>
</evidence>
<comment type="caution">
    <text evidence="10">The sequence shown here is derived from an EMBL/GenBank/DDBJ whole genome shotgun (WGS) entry which is preliminary data.</text>
</comment>
<organism evidence="10 11">
    <name type="scientific">Haematobacter massiliensis</name>
    <dbReference type="NCBI Taxonomy" id="195105"/>
    <lineage>
        <taxon>Bacteria</taxon>
        <taxon>Pseudomonadati</taxon>
        <taxon>Pseudomonadota</taxon>
        <taxon>Alphaproteobacteria</taxon>
        <taxon>Rhodobacterales</taxon>
        <taxon>Paracoccaceae</taxon>
        <taxon>Haematobacter</taxon>
    </lineage>
</organism>
<dbReference type="Pfam" id="PF00361">
    <property type="entry name" value="Proton_antipo_M"/>
    <property type="match status" value="1"/>
</dbReference>
<evidence type="ECO:0000256" key="6">
    <source>
        <dbReference type="ARBA" id="ARBA00022989"/>
    </source>
</evidence>
<feature type="domain" description="NADH:quinone oxidoreductase/Mrp antiporter transmembrane" evidence="9">
    <location>
        <begin position="137"/>
        <end position="442"/>
    </location>
</feature>
<dbReference type="NCBIfam" id="NF009309">
    <property type="entry name" value="PRK12666.1"/>
    <property type="match status" value="1"/>
</dbReference>
<keyword evidence="11" id="KW-1185">Reference proteome</keyword>
<keyword evidence="5 8" id="KW-0812">Transmembrane</keyword>
<evidence type="ECO:0000256" key="5">
    <source>
        <dbReference type="ARBA" id="ARBA00022692"/>
    </source>
</evidence>
<reference evidence="10 11" key="1">
    <citation type="submission" date="2014-03" db="EMBL/GenBank/DDBJ databases">
        <title>Genome of Haematobacter massiliensis CCUG 47968.</title>
        <authorList>
            <person name="Wang D."/>
            <person name="Wang G."/>
        </authorList>
    </citation>
    <scope>NUCLEOTIDE SEQUENCE [LARGE SCALE GENOMIC DNA]</scope>
    <source>
        <strain evidence="10 11">CCUG 47968</strain>
    </source>
</reference>
<protein>
    <submittedName>
        <fullName evidence="10">Monovalent cation/H+ antiporter subunit D</fullName>
    </submittedName>
</protein>
<dbReference type="EMBL" id="JGYG01000002">
    <property type="protein sequence ID" value="KFI31137.1"/>
    <property type="molecule type" value="Genomic_DNA"/>
</dbReference>
<evidence type="ECO:0000313" key="11">
    <source>
        <dbReference type="Proteomes" id="UP000028826"/>
    </source>
</evidence>
<evidence type="ECO:0000256" key="2">
    <source>
        <dbReference type="ARBA" id="ARBA00004651"/>
    </source>
</evidence>
<dbReference type="PANTHER" id="PTHR42703:SF1">
    <property type="entry name" value="NA(+)_H(+) ANTIPORTER SUBUNIT D1"/>
    <property type="match status" value="1"/>
</dbReference>
<comment type="similarity">
    <text evidence="3">Belongs to the CPA3 antiporters (TC 2.A.63) subunit D family.</text>
</comment>
<comment type="subcellular location">
    <subcellularLocation>
        <location evidence="2">Cell membrane</location>
        <topology evidence="2">Multi-pass membrane protein</topology>
    </subcellularLocation>
    <subcellularLocation>
        <location evidence="8">Membrane</location>
        <topology evidence="8">Multi-pass membrane protein</topology>
    </subcellularLocation>
</comment>
<dbReference type="Proteomes" id="UP000028826">
    <property type="component" value="Unassembled WGS sequence"/>
</dbReference>
<dbReference type="InterPro" id="IPR001750">
    <property type="entry name" value="ND/Mrp_TM"/>
</dbReference>
<dbReference type="PANTHER" id="PTHR42703">
    <property type="entry name" value="NADH DEHYDROGENASE"/>
    <property type="match status" value="1"/>
</dbReference>
<gene>
    <name evidence="10" type="ORF">CN97_08865</name>
</gene>
<dbReference type="RefSeq" id="WP_051910934.1">
    <property type="nucleotide sequence ID" value="NZ_CAMIFG010000044.1"/>
</dbReference>
<accession>A0A086YA37</accession>
<name>A0A086YA37_9RHOB</name>
<dbReference type="GO" id="GO:0005886">
    <property type="term" value="C:plasma membrane"/>
    <property type="evidence" value="ECO:0007669"/>
    <property type="project" value="UniProtKB-SubCell"/>
</dbReference>
<comment type="function">
    <text evidence="1">NDH-1 shuttles electrons from NADH, via FMN and iron-sulfur (Fe-S) centers, to quinones in the respiratory chain. The immediate electron acceptor for the enzyme in this species is believed to be ubiquinone. Couples the redox reaction to proton translocation (for every two electrons transferred, four hydrogen ions are translocated across the cytoplasmic membrane), and thus conserves the redox energy in a proton gradient.</text>
</comment>
<dbReference type="AlphaFoldDB" id="A0A086YA37"/>
<evidence type="ECO:0000256" key="4">
    <source>
        <dbReference type="ARBA" id="ARBA00022475"/>
    </source>
</evidence>
<sequence length="562" mass="58857">MNGTLPDHLIVAPILIPFVAGALMLFYDDRARAARLVISLISTLSLLIVAGMLLAQSEGSNSTGGNDVGVYLLGNWPPPFTIVLVLDRLSALMLLLTACLALPALLFASAGWDRQGQHFHSLFQFLLMGLNGAFLTGDLFNLFVFFEVLLAASYGLLLHGSGRARVRSGLHYIAVNLVASLFFLVGVSLIYGVTGTLNMADLALKLSVLPAEDRPLVLAAAAILGVVFAVKAGMWPLSFWLPGAYMSAAAPVGAIFAVMTKVGLYVILRLSTLLFGADATVAAGFGAYVVLLGGLATLFYGMIGLMAAQGLPRVASFSVLISAGTILSAIGLGIFSGPQMYASALYYMLASTLAASALFLISELMEREQGAIATMLAVTADAYGFGDQDPEDEPEQTDGGLFLTATHTILALSFAVITLILAGMPPLAGFLGKVGLITGALAGPASQPVPPVVWAYIALLILSGFATLVVLVRIGIHTFWAPMEEIAPRIRVAELVPIVMLIGFSLLLTLEARPVMRYLGQTGAMLENPAIYIHAVTAEQPSTGIPLSETGNGRASAGGVTQ</sequence>
<dbReference type="eggNOG" id="COG0651">
    <property type="taxonomic scope" value="Bacteria"/>
</dbReference>
<evidence type="ECO:0000256" key="8">
    <source>
        <dbReference type="RuleBase" id="RU000320"/>
    </source>
</evidence>
<keyword evidence="4" id="KW-1003">Cell membrane</keyword>
<evidence type="ECO:0000259" key="9">
    <source>
        <dbReference type="Pfam" id="PF00361"/>
    </source>
</evidence>
<keyword evidence="7" id="KW-0472">Membrane</keyword>
<dbReference type="OrthoDB" id="9768329at2"/>